<dbReference type="Pfam" id="PF09339">
    <property type="entry name" value="HTH_IclR"/>
    <property type="match status" value="1"/>
</dbReference>
<name>A0ABD5BM12_SERMA</name>
<proteinExistence type="predicted"/>
<dbReference type="RefSeq" id="WP_309213115.1">
    <property type="nucleotide sequence ID" value="NZ_JAVIPQ010000288.1"/>
</dbReference>
<dbReference type="Gene3D" id="1.10.10.10">
    <property type="entry name" value="Winged helix-like DNA-binding domain superfamily/Winged helix DNA-binding domain"/>
    <property type="match status" value="1"/>
</dbReference>
<dbReference type="InterPro" id="IPR036388">
    <property type="entry name" value="WH-like_DNA-bd_sf"/>
</dbReference>
<evidence type="ECO:0000313" key="2">
    <source>
        <dbReference type="EMBL" id="MDQ9557261.1"/>
    </source>
</evidence>
<evidence type="ECO:0000259" key="1">
    <source>
        <dbReference type="Pfam" id="PF09339"/>
    </source>
</evidence>
<protein>
    <submittedName>
        <fullName evidence="2">Helix-turn-helix domain-containing protein</fullName>
    </submittedName>
</protein>
<sequence>MADEQACKYLIPGLDRGLQLLLAFGEQHKEMTFAELHRLVDMPKATAYRVV</sequence>
<gene>
    <name evidence="2" type="ORF">RF091_17295</name>
</gene>
<accession>A0ABD5BM12</accession>
<dbReference type="AlphaFoldDB" id="A0ABD5BM12"/>
<feature type="domain" description="HTH iclR-type" evidence="1">
    <location>
        <begin position="14"/>
        <end position="50"/>
    </location>
</feature>
<dbReference type="InterPro" id="IPR005471">
    <property type="entry name" value="Tscrpt_reg_IclR_N"/>
</dbReference>
<evidence type="ECO:0000313" key="3">
    <source>
        <dbReference type="Proteomes" id="UP001234811"/>
    </source>
</evidence>
<feature type="non-terminal residue" evidence="2">
    <location>
        <position position="51"/>
    </location>
</feature>
<reference evidence="2 3" key="1">
    <citation type="submission" date="2023-07" db="EMBL/GenBank/DDBJ databases">
        <title>Pathogens genome sequencing project 196.</title>
        <authorList>
            <person name="Cao X."/>
        </authorList>
    </citation>
    <scope>NUCLEOTIDE SEQUENCE [LARGE SCALE GENOMIC DNA]</scope>
    <source>
        <strain evidence="2 3">SM41</strain>
    </source>
</reference>
<dbReference type="SUPFAM" id="SSF46785">
    <property type="entry name" value="Winged helix' DNA-binding domain"/>
    <property type="match status" value="1"/>
</dbReference>
<organism evidence="2 3">
    <name type="scientific">Serratia marcescens</name>
    <dbReference type="NCBI Taxonomy" id="615"/>
    <lineage>
        <taxon>Bacteria</taxon>
        <taxon>Pseudomonadati</taxon>
        <taxon>Pseudomonadota</taxon>
        <taxon>Gammaproteobacteria</taxon>
        <taxon>Enterobacterales</taxon>
        <taxon>Yersiniaceae</taxon>
        <taxon>Serratia</taxon>
    </lineage>
</organism>
<dbReference type="EMBL" id="JAVIPQ010000288">
    <property type="protein sequence ID" value="MDQ9557261.1"/>
    <property type="molecule type" value="Genomic_DNA"/>
</dbReference>
<comment type="caution">
    <text evidence="2">The sequence shown here is derived from an EMBL/GenBank/DDBJ whole genome shotgun (WGS) entry which is preliminary data.</text>
</comment>
<dbReference type="Proteomes" id="UP001234811">
    <property type="component" value="Unassembled WGS sequence"/>
</dbReference>
<dbReference type="InterPro" id="IPR036390">
    <property type="entry name" value="WH_DNA-bd_sf"/>
</dbReference>